<gene>
    <name evidence="3" type="ORF">NSA58_08840</name>
</gene>
<evidence type="ECO:0000259" key="2">
    <source>
        <dbReference type="PROSITE" id="PS51677"/>
    </source>
</evidence>
<dbReference type="InterPro" id="IPR002509">
    <property type="entry name" value="NODB_dom"/>
</dbReference>
<proteinExistence type="predicted"/>
<accession>A0A9X2M8W4</accession>
<keyword evidence="4" id="KW-1185">Reference proteome</keyword>
<dbReference type="EMBL" id="JANKBY010000087">
    <property type="protein sequence ID" value="MCR1822892.1"/>
    <property type="molecule type" value="Genomic_DNA"/>
</dbReference>
<dbReference type="Proteomes" id="UP001140817">
    <property type="component" value="Unassembled WGS sequence"/>
</dbReference>
<comment type="caution">
    <text evidence="3">The sequence shown here is derived from an EMBL/GenBank/DDBJ whole genome shotgun (WGS) entry which is preliminary data.</text>
</comment>
<dbReference type="RefSeq" id="WP_079764755.1">
    <property type="nucleotide sequence ID" value="NZ_JANKBY010000087.1"/>
</dbReference>
<name>A0A9X2M8W4_9FIRM</name>
<dbReference type="Gene3D" id="3.20.20.370">
    <property type="entry name" value="Glycoside hydrolase/deacetylase"/>
    <property type="match status" value="1"/>
</dbReference>
<dbReference type="InterPro" id="IPR050248">
    <property type="entry name" value="Polysacc_deacetylase_ArnD"/>
</dbReference>
<feature type="transmembrane region" description="Helical" evidence="1">
    <location>
        <begin position="36"/>
        <end position="55"/>
    </location>
</feature>
<evidence type="ECO:0000313" key="4">
    <source>
        <dbReference type="Proteomes" id="UP001140817"/>
    </source>
</evidence>
<evidence type="ECO:0000256" key="1">
    <source>
        <dbReference type="SAM" id="Phobius"/>
    </source>
</evidence>
<dbReference type="GO" id="GO:0005975">
    <property type="term" value="P:carbohydrate metabolic process"/>
    <property type="evidence" value="ECO:0007669"/>
    <property type="project" value="InterPro"/>
</dbReference>
<dbReference type="GO" id="GO:0016810">
    <property type="term" value="F:hydrolase activity, acting on carbon-nitrogen (but not peptide) bonds"/>
    <property type="evidence" value="ECO:0007669"/>
    <property type="project" value="InterPro"/>
</dbReference>
<feature type="domain" description="NodB homology" evidence="2">
    <location>
        <begin position="97"/>
        <end position="277"/>
    </location>
</feature>
<sequence>MKEKDLTFKEKSKEKILKTKEQVLNYIKHNKNKTKVIAGVAAIVLCVGVVSIVKLNSKEVLACAKSRNTALEGQTITNIAFNGSSEIEKGPSKSYGKVIYLTIDDGPSAYTDEIIKILNENNVKATFFMINSNMEAYPQQVKNIVKSGNTAGFHSVSHDIHKLYSSPTAAKKEFDTNQETFKKITGETTKVIRLPFGSKPYTPRSSYNALMDAGYKLWDWTLDTEDWRSTSAQIMQSVIKHTDDTDDAVLLMHERKQTVAVLDQMIKHFKKEGFEILPIKQNDEQRNYWNGKLFSEKK</sequence>
<dbReference type="AlphaFoldDB" id="A0A9X2M8W4"/>
<dbReference type="Pfam" id="PF01522">
    <property type="entry name" value="Polysacc_deac_1"/>
    <property type="match status" value="1"/>
</dbReference>
<keyword evidence="1" id="KW-0812">Transmembrane</keyword>
<dbReference type="CDD" id="cd10944">
    <property type="entry name" value="CE4_SmPgdA_like"/>
    <property type="match status" value="1"/>
</dbReference>
<protein>
    <submittedName>
        <fullName evidence="3">Polysaccharide deacetylase</fullName>
    </submittedName>
</protein>
<dbReference type="InterPro" id="IPR011330">
    <property type="entry name" value="Glyco_hydro/deAcase_b/a-brl"/>
</dbReference>
<keyword evidence="1" id="KW-0472">Membrane</keyword>
<dbReference type="SUPFAM" id="SSF88713">
    <property type="entry name" value="Glycoside hydrolase/deacetylase"/>
    <property type="match status" value="1"/>
</dbReference>
<reference evidence="3" key="1">
    <citation type="submission" date="2022-07" db="EMBL/GenBank/DDBJ databases">
        <title>Enhanced cultured diversity of the mouse gut microbiota enables custom-made synthetic communities.</title>
        <authorList>
            <person name="Afrizal A."/>
        </authorList>
    </citation>
    <scope>NUCLEOTIDE SEQUENCE</scope>
    <source>
        <strain evidence="3">DSM 29186</strain>
    </source>
</reference>
<organism evidence="3 4">
    <name type="scientific">Terrisporobacter muris</name>
    <dbReference type="NCBI Taxonomy" id="2963284"/>
    <lineage>
        <taxon>Bacteria</taxon>
        <taxon>Bacillati</taxon>
        <taxon>Bacillota</taxon>
        <taxon>Clostridia</taxon>
        <taxon>Peptostreptococcales</taxon>
        <taxon>Peptostreptococcaceae</taxon>
        <taxon>Terrisporobacter</taxon>
    </lineage>
</organism>
<dbReference type="PANTHER" id="PTHR10587">
    <property type="entry name" value="GLYCOSYL TRANSFERASE-RELATED"/>
    <property type="match status" value="1"/>
</dbReference>
<dbReference type="PANTHER" id="PTHR10587:SF125">
    <property type="entry name" value="POLYSACCHARIDE DEACETYLASE YHEN-RELATED"/>
    <property type="match status" value="1"/>
</dbReference>
<keyword evidence="1" id="KW-1133">Transmembrane helix</keyword>
<evidence type="ECO:0000313" key="3">
    <source>
        <dbReference type="EMBL" id="MCR1822892.1"/>
    </source>
</evidence>
<dbReference type="PROSITE" id="PS51677">
    <property type="entry name" value="NODB"/>
    <property type="match status" value="1"/>
</dbReference>